<keyword evidence="1" id="KW-1133">Transmembrane helix</keyword>
<reference evidence="2 3" key="1">
    <citation type="submission" date="2023-12" db="EMBL/GenBank/DDBJ databases">
        <title>Amycolatopsis sp. V23-08.</title>
        <authorList>
            <person name="Somphong A."/>
        </authorList>
    </citation>
    <scope>NUCLEOTIDE SEQUENCE [LARGE SCALE GENOMIC DNA]</scope>
    <source>
        <strain evidence="2 3">V23-08</strain>
    </source>
</reference>
<keyword evidence="1" id="KW-0472">Membrane</keyword>
<evidence type="ECO:0000313" key="2">
    <source>
        <dbReference type="EMBL" id="MEA5366087.1"/>
    </source>
</evidence>
<feature type="transmembrane region" description="Helical" evidence="1">
    <location>
        <begin position="12"/>
        <end position="31"/>
    </location>
</feature>
<keyword evidence="3" id="KW-1185">Reference proteome</keyword>
<evidence type="ECO:0000256" key="1">
    <source>
        <dbReference type="SAM" id="Phobius"/>
    </source>
</evidence>
<comment type="caution">
    <text evidence="2">The sequence shown here is derived from an EMBL/GenBank/DDBJ whole genome shotgun (WGS) entry which is preliminary data.</text>
</comment>
<name>A0ABU5RIH7_9PSEU</name>
<evidence type="ECO:0000313" key="3">
    <source>
        <dbReference type="Proteomes" id="UP001304298"/>
    </source>
</evidence>
<organism evidence="2 3">
    <name type="scientific">Amycolatopsis heterodermiae</name>
    <dbReference type="NCBI Taxonomy" id="3110235"/>
    <lineage>
        <taxon>Bacteria</taxon>
        <taxon>Bacillati</taxon>
        <taxon>Actinomycetota</taxon>
        <taxon>Actinomycetes</taxon>
        <taxon>Pseudonocardiales</taxon>
        <taxon>Pseudonocardiaceae</taxon>
        <taxon>Amycolatopsis</taxon>
    </lineage>
</organism>
<proteinExistence type="predicted"/>
<protein>
    <submittedName>
        <fullName evidence="2">Uncharacterized protein</fullName>
    </submittedName>
</protein>
<dbReference type="Proteomes" id="UP001304298">
    <property type="component" value="Unassembled WGS sequence"/>
</dbReference>
<dbReference type="EMBL" id="JAYFSI010000014">
    <property type="protein sequence ID" value="MEA5366087.1"/>
    <property type="molecule type" value="Genomic_DNA"/>
</dbReference>
<keyword evidence="1" id="KW-0812">Transmembrane</keyword>
<dbReference type="RefSeq" id="WP_323335085.1">
    <property type="nucleotide sequence ID" value="NZ_JAYFSI010000014.1"/>
</dbReference>
<accession>A0ABU5RIH7</accession>
<sequence>MKKLLDRIGRRGPIIMAISTVIIGLSLQPFIGTDGWAGLGQWVGGLGALFAAWVALDIAGREARHREEADAHQDFVRANFVTVNMNPEGDVFVRNIGTEPILALQVTAYQRHPNSDVPVDPIPLIGIGEDILMPERPGEGSTQVKLTWQVHPLEADTVLWQKERMLKEHPGNIVIEYTDLRGNRWARTGTDPARPAPLSPRALYVRSKLPRARRS</sequence>
<gene>
    <name evidence="2" type="ORF">VA596_41625</name>
</gene>
<feature type="transmembrane region" description="Helical" evidence="1">
    <location>
        <begin position="37"/>
        <end position="56"/>
    </location>
</feature>